<gene>
    <name evidence="2" type="ORF">SAMN05445060_3322</name>
</gene>
<organism evidence="2 3">
    <name type="scientific">Williamsia sterculiae</name>
    <dbReference type="NCBI Taxonomy" id="1344003"/>
    <lineage>
        <taxon>Bacteria</taxon>
        <taxon>Bacillati</taxon>
        <taxon>Actinomycetota</taxon>
        <taxon>Actinomycetes</taxon>
        <taxon>Mycobacteriales</taxon>
        <taxon>Nocardiaceae</taxon>
        <taxon>Williamsia</taxon>
    </lineage>
</organism>
<dbReference type="InterPro" id="IPR011942">
    <property type="entry name" value="PHA_depoly_arom"/>
</dbReference>
<evidence type="ECO:0000259" key="1">
    <source>
        <dbReference type="Pfam" id="PF00561"/>
    </source>
</evidence>
<dbReference type="Proteomes" id="UP000186218">
    <property type="component" value="Unassembled WGS sequence"/>
</dbReference>
<dbReference type="PANTHER" id="PTHR43433:SF5">
    <property type="entry name" value="AB HYDROLASE-1 DOMAIN-CONTAINING PROTEIN"/>
    <property type="match status" value="1"/>
</dbReference>
<evidence type="ECO:0000313" key="2">
    <source>
        <dbReference type="EMBL" id="SIS17893.1"/>
    </source>
</evidence>
<dbReference type="OrthoDB" id="9796770at2"/>
<name>A0A1N7GZ78_9NOCA</name>
<dbReference type="EMBL" id="FTNT01000010">
    <property type="protein sequence ID" value="SIS17893.1"/>
    <property type="molecule type" value="Genomic_DNA"/>
</dbReference>
<dbReference type="PRINTS" id="PR00111">
    <property type="entry name" value="ABHYDROLASE"/>
</dbReference>
<dbReference type="STRING" id="1344003.SAMN05445060_3322"/>
<dbReference type="SUPFAM" id="SSF53474">
    <property type="entry name" value="alpha/beta-Hydrolases"/>
    <property type="match status" value="1"/>
</dbReference>
<protein>
    <submittedName>
        <fullName evidence="2">Poly(3-hydroxyalkanoate) depolymerase</fullName>
    </submittedName>
</protein>
<dbReference type="GO" id="GO:0004806">
    <property type="term" value="F:triacylglycerol lipase activity"/>
    <property type="evidence" value="ECO:0007669"/>
    <property type="project" value="TreeGrafter"/>
</dbReference>
<reference evidence="2 3" key="1">
    <citation type="submission" date="2017-01" db="EMBL/GenBank/DDBJ databases">
        <authorList>
            <person name="Mah S.A."/>
            <person name="Swanson W.J."/>
            <person name="Moy G.W."/>
            <person name="Vacquier V.D."/>
        </authorList>
    </citation>
    <scope>NUCLEOTIDE SEQUENCE [LARGE SCALE GENOMIC DNA]</scope>
    <source>
        <strain evidence="2 3">CPCC 203464</strain>
    </source>
</reference>
<evidence type="ECO:0000313" key="3">
    <source>
        <dbReference type="Proteomes" id="UP000186218"/>
    </source>
</evidence>
<dbReference type="NCBIfam" id="TIGR02240">
    <property type="entry name" value="PHA_depoly_arom"/>
    <property type="match status" value="1"/>
</dbReference>
<dbReference type="InterPro" id="IPR000073">
    <property type="entry name" value="AB_hydrolase_1"/>
</dbReference>
<sequence>MSPAVQSQFRRITVLGHDVRVAVRPGTDAGPPLLLCNGIGASLDLLDPFVESVDERIEIIRFDVPGVGASPDPRFPYSFGMLAAFTARLMTTLGYGRFDVLGISWGGALAQQIAFQHPRRCRRLVLASTATGSVMVPARPQVLRKMITPQRYRDPEYAVNVAGELYGGRLRDDPHQIKTLLHDHSRVGSKRGYVLQLLAGVGWSSLPALPLIRQPTLILAGDDDPIIPLVNARIMHRLLPDAELHVYSDGHLGLITLAGELGPRVGAFLRDTPPTGDHTT</sequence>
<proteinExistence type="predicted"/>
<dbReference type="RefSeq" id="WP_076481661.1">
    <property type="nucleotide sequence ID" value="NZ_FTNT01000010.1"/>
</dbReference>
<dbReference type="Gene3D" id="3.40.50.1820">
    <property type="entry name" value="alpha/beta hydrolase"/>
    <property type="match status" value="1"/>
</dbReference>
<dbReference type="GO" id="GO:0046503">
    <property type="term" value="P:glycerolipid catabolic process"/>
    <property type="evidence" value="ECO:0007669"/>
    <property type="project" value="TreeGrafter"/>
</dbReference>
<accession>A0A1N7GZ78</accession>
<dbReference type="AlphaFoldDB" id="A0A1N7GZ78"/>
<dbReference type="InterPro" id="IPR050471">
    <property type="entry name" value="AB_hydrolase"/>
</dbReference>
<keyword evidence="3" id="KW-1185">Reference proteome</keyword>
<dbReference type="Pfam" id="PF00561">
    <property type="entry name" value="Abhydrolase_1"/>
    <property type="match status" value="1"/>
</dbReference>
<feature type="domain" description="AB hydrolase-1" evidence="1">
    <location>
        <begin position="31"/>
        <end position="254"/>
    </location>
</feature>
<dbReference type="InterPro" id="IPR029058">
    <property type="entry name" value="AB_hydrolase_fold"/>
</dbReference>
<dbReference type="PANTHER" id="PTHR43433">
    <property type="entry name" value="HYDROLASE, ALPHA/BETA FOLD FAMILY PROTEIN"/>
    <property type="match status" value="1"/>
</dbReference>